<evidence type="ECO:0000313" key="2">
    <source>
        <dbReference type="EMBL" id="EDV52657.1"/>
    </source>
</evidence>
<dbReference type="KEGG" id="der:6543816"/>
<keyword evidence="3" id="KW-1185">Reference proteome</keyword>
<gene>
    <name evidence="2" type="primary">Dere\GG13231</name>
    <name evidence="2" type="synonym">dere_GLEANR_13514</name>
    <name evidence="2" type="synonym">GG13231</name>
    <name evidence="2" type="ORF">Dere_GG13231</name>
</gene>
<dbReference type="EMBL" id="CH954178">
    <property type="protein sequence ID" value="EDV52657.1"/>
    <property type="molecule type" value="Genomic_DNA"/>
</dbReference>
<dbReference type="OrthoDB" id="7868537at2759"/>
<proteinExistence type="predicted"/>
<dbReference type="eggNOG" id="ENOG502TEJ4">
    <property type="taxonomic scope" value="Eukaryota"/>
</dbReference>
<dbReference type="HOGENOM" id="CLU_061885_0_0_1"/>
<accession>B3NE93</accession>
<reference evidence="2 3" key="2">
    <citation type="journal article" date="2008" name="Bioinformatics">
        <title>Assembly reconciliation.</title>
        <authorList>
            <person name="Zimin A.V."/>
            <person name="Smith D.R."/>
            <person name="Sutton G."/>
            <person name="Yorke J.A."/>
        </authorList>
    </citation>
    <scope>NUCLEOTIDE SEQUENCE [LARGE SCALE GENOMIC DNA]</scope>
    <source>
        <strain evidence="2 3">TSC#14021-0224.01</strain>
    </source>
</reference>
<evidence type="ECO:0000313" key="3">
    <source>
        <dbReference type="Proteomes" id="UP000008711"/>
    </source>
</evidence>
<dbReference type="PhylomeDB" id="B3NE93"/>
<evidence type="ECO:0000256" key="1">
    <source>
        <dbReference type="SAM" id="SignalP"/>
    </source>
</evidence>
<feature type="chain" id="PRO_5002794844" evidence="1">
    <location>
        <begin position="30"/>
        <end position="286"/>
    </location>
</feature>
<protein>
    <submittedName>
        <fullName evidence="2">Uncharacterized protein</fullName>
    </submittedName>
</protein>
<organism evidence="2 3">
    <name type="scientific">Drosophila erecta</name>
    <name type="common">Fruit fly</name>
    <dbReference type="NCBI Taxonomy" id="7220"/>
    <lineage>
        <taxon>Eukaryota</taxon>
        <taxon>Metazoa</taxon>
        <taxon>Ecdysozoa</taxon>
        <taxon>Arthropoda</taxon>
        <taxon>Hexapoda</taxon>
        <taxon>Insecta</taxon>
        <taxon>Pterygota</taxon>
        <taxon>Neoptera</taxon>
        <taxon>Endopterygota</taxon>
        <taxon>Diptera</taxon>
        <taxon>Brachycera</taxon>
        <taxon>Muscomorpha</taxon>
        <taxon>Ephydroidea</taxon>
        <taxon>Drosophilidae</taxon>
        <taxon>Drosophila</taxon>
        <taxon>Sophophora</taxon>
    </lineage>
</organism>
<feature type="signal peptide" evidence="1">
    <location>
        <begin position="1"/>
        <end position="29"/>
    </location>
</feature>
<sequence>MFESISFLFLVALAFVAWVLLCFQHVVQVQRRGSSDFRVELYTERPGISFEPQLCHSPSEQSRSSSTYEFATSFGVIFALIFALSKLLQLAELQAKSYLRSHKAQYPGSASIVHDPVAEQQAPCQQNDPNPFEPLLDHNENLKEQLSILQLQCLEMREILHELEISGSSSSYGSFRSGNQTPMAESSEESMVVWRRTDPMTDTVSGSLHAEKVNSPSTQNIYITNSHIHINGQVYLTENHVNVELCQKGFMFGQRQSEFLQVAGMFISGPKKLPMIAGLRCNNILI</sequence>
<name>B3NE93_DROER</name>
<dbReference type="Proteomes" id="UP000008711">
    <property type="component" value="Unassembled WGS sequence"/>
</dbReference>
<dbReference type="AlphaFoldDB" id="B3NE93"/>
<reference evidence="2 3" key="1">
    <citation type="journal article" date="2007" name="Nature">
        <title>Evolution of genes and genomes on the Drosophila phylogeny.</title>
        <authorList>
            <consortium name="Drosophila 12 Genomes Consortium"/>
            <person name="Clark A.G."/>
            <person name="Eisen M.B."/>
            <person name="Smith D.R."/>
            <person name="Bergman C.M."/>
            <person name="Oliver B."/>
            <person name="Markow T.A."/>
            <person name="Kaufman T.C."/>
            <person name="Kellis M."/>
            <person name="Gelbart W."/>
            <person name="Iyer V.N."/>
            <person name="Pollard D.A."/>
            <person name="Sackton T.B."/>
            <person name="Larracuente A.M."/>
            <person name="Singh N.D."/>
            <person name="Abad J.P."/>
            <person name="Abt D.N."/>
            <person name="Adryan B."/>
            <person name="Aguade M."/>
            <person name="Akashi H."/>
            <person name="Anderson W.W."/>
            <person name="Aquadro C.F."/>
            <person name="Ardell D.H."/>
            <person name="Arguello R."/>
            <person name="Artieri C.G."/>
            <person name="Barbash D.A."/>
            <person name="Barker D."/>
            <person name="Barsanti P."/>
            <person name="Batterham P."/>
            <person name="Batzoglou S."/>
            <person name="Begun D."/>
            <person name="Bhutkar A."/>
            <person name="Blanco E."/>
            <person name="Bosak S.A."/>
            <person name="Bradley R.K."/>
            <person name="Brand A.D."/>
            <person name="Brent M.R."/>
            <person name="Brooks A.N."/>
            <person name="Brown R.H."/>
            <person name="Butlin R.K."/>
            <person name="Caggese C."/>
            <person name="Calvi B.R."/>
            <person name="Bernardo de Carvalho A."/>
            <person name="Caspi A."/>
            <person name="Castrezana S."/>
            <person name="Celniker S.E."/>
            <person name="Chang J.L."/>
            <person name="Chapple C."/>
            <person name="Chatterji S."/>
            <person name="Chinwalla A."/>
            <person name="Civetta A."/>
            <person name="Clifton S.W."/>
            <person name="Comeron J.M."/>
            <person name="Costello J.C."/>
            <person name="Coyne J.A."/>
            <person name="Daub J."/>
            <person name="David R.G."/>
            <person name="Delcher A.L."/>
            <person name="Delehaunty K."/>
            <person name="Do C.B."/>
            <person name="Ebling H."/>
            <person name="Edwards K."/>
            <person name="Eickbush T."/>
            <person name="Evans J.D."/>
            <person name="Filipski A."/>
            <person name="Findeiss S."/>
            <person name="Freyhult E."/>
            <person name="Fulton L."/>
            <person name="Fulton R."/>
            <person name="Garcia A.C."/>
            <person name="Gardiner A."/>
            <person name="Garfield D.A."/>
            <person name="Garvin B.E."/>
            <person name="Gibson G."/>
            <person name="Gilbert D."/>
            <person name="Gnerre S."/>
            <person name="Godfrey J."/>
            <person name="Good R."/>
            <person name="Gotea V."/>
            <person name="Gravely B."/>
            <person name="Greenberg A.J."/>
            <person name="Griffiths-Jones S."/>
            <person name="Gross S."/>
            <person name="Guigo R."/>
            <person name="Gustafson E.A."/>
            <person name="Haerty W."/>
            <person name="Hahn M.W."/>
            <person name="Halligan D.L."/>
            <person name="Halpern A.L."/>
            <person name="Halter G.M."/>
            <person name="Han M.V."/>
            <person name="Heger A."/>
            <person name="Hillier L."/>
            <person name="Hinrichs A.S."/>
            <person name="Holmes I."/>
            <person name="Hoskins R.A."/>
            <person name="Hubisz M.J."/>
            <person name="Hultmark D."/>
            <person name="Huntley M.A."/>
            <person name="Jaffe D.B."/>
            <person name="Jagadeeshan S."/>
            <person name="Jeck W.R."/>
            <person name="Johnson J."/>
            <person name="Jones C.D."/>
            <person name="Jordan W.C."/>
            <person name="Karpen G.H."/>
            <person name="Kataoka E."/>
            <person name="Keightley P.D."/>
            <person name="Kheradpour P."/>
            <person name="Kirkness E.F."/>
            <person name="Koerich L.B."/>
            <person name="Kristiansen K."/>
            <person name="Kudrna D."/>
            <person name="Kulathinal R.J."/>
            <person name="Kumar S."/>
            <person name="Kwok R."/>
            <person name="Lander E."/>
            <person name="Langley C.H."/>
            <person name="Lapoint R."/>
            <person name="Lazzaro B.P."/>
            <person name="Lee S.J."/>
            <person name="Levesque L."/>
            <person name="Li R."/>
            <person name="Lin C.F."/>
            <person name="Lin M.F."/>
            <person name="Lindblad-Toh K."/>
            <person name="Llopart A."/>
            <person name="Long M."/>
            <person name="Low L."/>
            <person name="Lozovsky E."/>
            <person name="Lu J."/>
            <person name="Luo M."/>
            <person name="Machado C.A."/>
            <person name="Makalowski W."/>
            <person name="Marzo M."/>
            <person name="Matsuda M."/>
            <person name="Matzkin L."/>
            <person name="McAllister B."/>
            <person name="McBride C.S."/>
            <person name="McKernan B."/>
            <person name="McKernan K."/>
            <person name="Mendez-Lago M."/>
            <person name="Minx P."/>
            <person name="Mollenhauer M.U."/>
            <person name="Montooth K."/>
            <person name="Mount S.M."/>
            <person name="Mu X."/>
            <person name="Myers E."/>
            <person name="Negre B."/>
            <person name="Newfeld S."/>
            <person name="Nielsen R."/>
            <person name="Noor M.A."/>
            <person name="O'Grady P."/>
            <person name="Pachter L."/>
            <person name="Papaceit M."/>
            <person name="Parisi M.J."/>
            <person name="Parisi M."/>
            <person name="Parts L."/>
            <person name="Pedersen J.S."/>
            <person name="Pesole G."/>
            <person name="Phillippy A.M."/>
            <person name="Ponting C.P."/>
            <person name="Pop M."/>
            <person name="Porcelli D."/>
            <person name="Powell J.R."/>
            <person name="Prohaska S."/>
            <person name="Pruitt K."/>
            <person name="Puig M."/>
            <person name="Quesneville H."/>
            <person name="Ram K.R."/>
            <person name="Rand D."/>
            <person name="Rasmussen M.D."/>
            <person name="Reed L.K."/>
            <person name="Reenan R."/>
            <person name="Reily A."/>
            <person name="Remington K.A."/>
            <person name="Rieger T.T."/>
            <person name="Ritchie M.G."/>
            <person name="Robin C."/>
            <person name="Rogers Y.H."/>
            <person name="Rohde C."/>
            <person name="Rozas J."/>
            <person name="Rubenfield M.J."/>
            <person name="Ruiz A."/>
            <person name="Russo S."/>
            <person name="Salzberg S.L."/>
            <person name="Sanchez-Gracia A."/>
            <person name="Saranga D.J."/>
            <person name="Sato H."/>
            <person name="Schaeffer S.W."/>
            <person name="Schatz M.C."/>
            <person name="Schlenke T."/>
            <person name="Schwartz R."/>
            <person name="Segarra C."/>
            <person name="Singh R.S."/>
            <person name="Sirot L."/>
            <person name="Sirota M."/>
            <person name="Sisneros N.B."/>
            <person name="Smith C.D."/>
            <person name="Smith T.F."/>
            <person name="Spieth J."/>
            <person name="Stage D.E."/>
            <person name="Stark A."/>
            <person name="Stephan W."/>
            <person name="Strausberg R.L."/>
            <person name="Strempel S."/>
            <person name="Sturgill D."/>
            <person name="Sutton G."/>
            <person name="Sutton G.G."/>
            <person name="Tao W."/>
            <person name="Teichmann S."/>
            <person name="Tobari Y.N."/>
            <person name="Tomimura Y."/>
            <person name="Tsolas J.M."/>
            <person name="Valente V.L."/>
            <person name="Venter E."/>
            <person name="Venter J.C."/>
            <person name="Vicario S."/>
            <person name="Vieira F.G."/>
            <person name="Vilella A.J."/>
            <person name="Villasante A."/>
            <person name="Walenz B."/>
            <person name="Wang J."/>
            <person name="Wasserman M."/>
            <person name="Watts T."/>
            <person name="Wilson D."/>
            <person name="Wilson R.K."/>
            <person name="Wing R.A."/>
            <person name="Wolfner M.F."/>
            <person name="Wong A."/>
            <person name="Wong G.K."/>
            <person name="Wu C.I."/>
            <person name="Wu G."/>
            <person name="Yamamoto D."/>
            <person name="Yang H.P."/>
            <person name="Yang S.P."/>
            <person name="Yorke J.A."/>
            <person name="Yoshida K."/>
            <person name="Zdobnov E."/>
            <person name="Zhang P."/>
            <person name="Zhang Y."/>
            <person name="Zimin A.V."/>
            <person name="Baldwin J."/>
            <person name="Abdouelleil A."/>
            <person name="Abdulkadir J."/>
            <person name="Abebe A."/>
            <person name="Abera B."/>
            <person name="Abreu J."/>
            <person name="Acer S.C."/>
            <person name="Aftuck L."/>
            <person name="Alexander A."/>
            <person name="An P."/>
            <person name="Anderson E."/>
            <person name="Anderson S."/>
            <person name="Arachi H."/>
            <person name="Azer M."/>
            <person name="Bachantsang P."/>
            <person name="Barry A."/>
            <person name="Bayul T."/>
            <person name="Berlin A."/>
            <person name="Bessette D."/>
            <person name="Bloom T."/>
            <person name="Blye J."/>
            <person name="Boguslavskiy L."/>
            <person name="Bonnet C."/>
            <person name="Boukhgalter B."/>
            <person name="Bourzgui I."/>
            <person name="Brown A."/>
            <person name="Cahill P."/>
            <person name="Channer S."/>
            <person name="Cheshatsang Y."/>
            <person name="Chuda L."/>
            <person name="Citroen M."/>
            <person name="Collymore A."/>
            <person name="Cooke P."/>
            <person name="Costello M."/>
            <person name="D'Aco K."/>
            <person name="Daza R."/>
            <person name="De Haan G."/>
            <person name="DeGray S."/>
            <person name="DeMaso C."/>
            <person name="Dhargay N."/>
            <person name="Dooley K."/>
            <person name="Dooley E."/>
            <person name="Doricent M."/>
            <person name="Dorje P."/>
            <person name="Dorjee K."/>
            <person name="Dupes A."/>
            <person name="Elong R."/>
            <person name="Falk J."/>
            <person name="Farina A."/>
            <person name="Faro S."/>
            <person name="Ferguson D."/>
            <person name="Fisher S."/>
            <person name="Foley C.D."/>
            <person name="Franke A."/>
            <person name="Friedrich D."/>
            <person name="Gadbois L."/>
            <person name="Gearin G."/>
            <person name="Gearin C.R."/>
            <person name="Giannoukos G."/>
            <person name="Goode T."/>
            <person name="Graham J."/>
            <person name="Grandbois E."/>
            <person name="Grewal S."/>
            <person name="Gyaltsen K."/>
            <person name="Hafez N."/>
            <person name="Hagos B."/>
            <person name="Hall J."/>
            <person name="Henson C."/>
            <person name="Hollinger A."/>
            <person name="Honan T."/>
            <person name="Huard M.D."/>
            <person name="Hughes L."/>
            <person name="Hurhula B."/>
            <person name="Husby M.E."/>
            <person name="Kamat A."/>
            <person name="Kanga B."/>
            <person name="Kashin S."/>
            <person name="Khazanovich D."/>
            <person name="Kisner P."/>
            <person name="Lance K."/>
            <person name="Lara M."/>
            <person name="Lee W."/>
            <person name="Lennon N."/>
            <person name="Letendre F."/>
            <person name="LeVine R."/>
            <person name="Lipovsky A."/>
            <person name="Liu X."/>
            <person name="Liu J."/>
            <person name="Liu S."/>
            <person name="Lokyitsang T."/>
            <person name="Lokyitsang Y."/>
            <person name="Lubonja R."/>
            <person name="Lui A."/>
            <person name="MacDonald P."/>
            <person name="Magnisalis V."/>
            <person name="Maru K."/>
            <person name="Matthews C."/>
            <person name="McCusker W."/>
            <person name="McDonough S."/>
            <person name="Mehta T."/>
            <person name="Meldrim J."/>
            <person name="Meneus L."/>
            <person name="Mihai O."/>
            <person name="Mihalev A."/>
            <person name="Mihova T."/>
            <person name="Mittelman R."/>
            <person name="Mlenga V."/>
            <person name="Montmayeur A."/>
            <person name="Mulrain L."/>
            <person name="Navidi A."/>
            <person name="Naylor J."/>
            <person name="Negash T."/>
            <person name="Nguyen T."/>
            <person name="Nguyen N."/>
            <person name="Nicol R."/>
            <person name="Norbu C."/>
            <person name="Norbu N."/>
            <person name="Novod N."/>
            <person name="O'Neill B."/>
            <person name="Osman S."/>
            <person name="Markiewicz E."/>
            <person name="Oyono O.L."/>
            <person name="Patti C."/>
            <person name="Phunkhang P."/>
            <person name="Pierre F."/>
            <person name="Priest M."/>
            <person name="Raghuraman S."/>
            <person name="Rege F."/>
            <person name="Reyes R."/>
            <person name="Rise C."/>
            <person name="Rogov P."/>
            <person name="Ross K."/>
            <person name="Ryan E."/>
            <person name="Settipalli S."/>
            <person name="Shea T."/>
            <person name="Sherpa N."/>
            <person name="Shi L."/>
            <person name="Shih D."/>
            <person name="Sparrow T."/>
            <person name="Spaulding J."/>
            <person name="Stalker J."/>
            <person name="Stange-Thomann N."/>
            <person name="Stavropoulos S."/>
            <person name="Stone C."/>
            <person name="Strader C."/>
            <person name="Tesfaye S."/>
            <person name="Thomson T."/>
            <person name="Thoulutsang Y."/>
            <person name="Thoulutsang D."/>
            <person name="Topham K."/>
            <person name="Topping I."/>
            <person name="Tsamla T."/>
            <person name="Vassiliev H."/>
            <person name="Vo A."/>
            <person name="Wangchuk T."/>
            <person name="Wangdi T."/>
            <person name="Weiand M."/>
            <person name="Wilkinson J."/>
            <person name="Wilson A."/>
            <person name="Yadav S."/>
            <person name="Young G."/>
            <person name="Yu Q."/>
            <person name="Zembek L."/>
            <person name="Zhong D."/>
            <person name="Zimmer A."/>
            <person name="Zwirko Z."/>
            <person name="Jaffe D.B."/>
            <person name="Alvarez P."/>
            <person name="Brockman W."/>
            <person name="Butler J."/>
            <person name="Chin C."/>
            <person name="Gnerre S."/>
            <person name="Grabherr M."/>
            <person name="Kleber M."/>
            <person name="Mauceli E."/>
            <person name="MacCallum I."/>
        </authorList>
    </citation>
    <scope>NUCLEOTIDE SEQUENCE [LARGE SCALE GENOMIC DNA]</scope>
    <source>
        <strain evidence="2 3">TSC#14021-0224.01</strain>
    </source>
</reference>
<dbReference type="OMA" id="TFEPQLC"/>
<keyword evidence="1" id="KW-0732">Signal</keyword>